<gene>
    <name evidence="10" type="ORF">OJF2_15720</name>
</gene>
<organism evidence="10 11">
    <name type="scientific">Aquisphaera giovannonii</name>
    <dbReference type="NCBI Taxonomy" id="406548"/>
    <lineage>
        <taxon>Bacteria</taxon>
        <taxon>Pseudomonadati</taxon>
        <taxon>Planctomycetota</taxon>
        <taxon>Planctomycetia</taxon>
        <taxon>Isosphaerales</taxon>
        <taxon>Isosphaeraceae</taxon>
        <taxon>Aquisphaera</taxon>
    </lineage>
</organism>
<dbReference type="RefSeq" id="WP_148592702.1">
    <property type="nucleotide sequence ID" value="NZ_CP042997.1"/>
</dbReference>
<dbReference type="InterPro" id="IPR038731">
    <property type="entry name" value="RgtA/B/C-like"/>
</dbReference>
<keyword evidence="6 8" id="KW-1133">Transmembrane helix</keyword>
<dbReference type="AlphaFoldDB" id="A0A5B9VZ73"/>
<evidence type="ECO:0000259" key="9">
    <source>
        <dbReference type="Pfam" id="PF13231"/>
    </source>
</evidence>
<evidence type="ECO:0000256" key="1">
    <source>
        <dbReference type="ARBA" id="ARBA00004651"/>
    </source>
</evidence>
<accession>A0A5B9VZ73</accession>
<evidence type="ECO:0000256" key="6">
    <source>
        <dbReference type="ARBA" id="ARBA00022989"/>
    </source>
</evidence>
<dbReference type="Pfam" id="PF13231">
    <property type="entry name" value="PMT_2"/>
    <property type="match status" value="1"/>
</dbReference>
<feature type="domain" description="Glycosyltransferase RgtA/B/C/D-like" evidence="9">
    <location>
        <begin position="132"/>
        <end position="268"/>
    </location>
</feature>
<feature type="transmembrane region" description="Helical" evidence="8">
    <location>
        <begin position="221"/>
        <end position="245"/>
    </location>
</feature>
<dbReference type="OrthoDB" id="224989at2"/>
<feature type="transmembrane region" description="Helical" evidence="8">
    <location>
        <begin position="471"/>
        <end position="489"/>
    </location>
</feature>
<feature type="transmembrane region" description="Helical" evidence="8">
    <location>
        <begin position="402"/>
        <end position="430"/>
    </location>
</feature>
<evidence type="ECO:0000256" key="5">
    <source>
        <dbReference type="ARBA" id="ARBA00022692"/>
    </source>
</evidence>
<keyword evidence="5 8" id="KW-0812">Transmembrane</keyword>
<evidence type="ECO:0000313" key="11">
    <source>
        <dbReference type="Proteomes" id="UP000324233"/>
    </source>
</evidence>
<dbReference type="KEGG" id="agv:OJF2_15720"/>
<dbReference type="EMBL" id="CP042997">
    <property type="protein sequence ID" value="QEH33075.1"/>
    <property type="molecule type" value="Genomic_DNA"/>
</dbReference>
<keyword evidence="3" id="KW-0328">Glycosyltransferase</keyword>
<comment type="subcellular location">
    <subcellularLocation>
        <location evidence="1">Cell membrane</location>
        <topology evidence="1">Multi-pass membrane protein</topology>
    </subcellularLocation>
</comment>
<feature type="transmembrane region" description="Helical" evidence="8">
    <location>
        <begin position="257"/>
        <end position="278"/>
    </location>
</feature>
<keyword evidence="11" id="KW-1185">Reference proteome</keyword>
<keyword evidence="2" id="KW-1003">Cell membrane</keyword>
<evidence type="ECO:0000313" key="10">
    <source>
        <dbReference type="EMBL" id="QEH33075.1"/>
    </source>
</evidence>
<feature type="transmembrane region" description="Helical" evidence="8">
    <location>
        <begin position="182"/>
        <end position="201"/>
    </location>
</feature>
<dbReference type="GO" id="GO:0005886">
    <property type="term" value="C:plasma membrane"/>
    <property type="evidence" value="ECO:0007669"/>
    <property type="project" value="UniProtKB-SubCell"/>
</dbReference>
<feature type="transmembrane region" description="Helical" evidence="8">
    <location>
        <begin position="125"/>
        <end position="148"/>
    </location>
</feature>
<name>A0A5B9VZ73_9BACT</name>
<dbReference type="PANTHER" id="PTHR33908">
    <property type="entry name" value="MANNOSYLTRANSFERASE YKCB-RELATED"/>
    <property type="match status" value="1"/>
</dbReference>
<evidence type="ECO:0000256" key="4">
    <source>
        <dbReference type="ARBA" id="ARBA00022679"/>
    </source>
</evidence>
<proteinExistence type="predicted"/>
<dbReference type="Proteomes" id="UP000324233">
    <property type="component" value="Chromosome"/>
</dbReference>
<evidence type="ECO:0000256" key="8">
    <source>
        <dbReference type="SAM" id="Phobius"/>
    </source>
</evidence>
<evidence type="ECO:0000256" key="2">
    <source>
        <dbReference type="ARBA" id="ARBA00022475"/>
    </source>
</evidence>
<dbReference type="InterPro" id="IPR050297">
    <property type="entry name" value="LipidA_mod_glycosyltrf_83"/>
</dbReference>
<dbReference type="PANTHER" id="PTHR33908:SF11">
    <property type="entry name" value="MEMBRANE PROTEIN"/>
    <property type="match status" value="1"/>
</dbReference>
<reference evidence="10 11" key="1">
    <citation type="submission" date="2019-08" db="EMBL/GenBank/DDBJ databases">
        <title>Deep-cultivation of Planctomycetes and their phenomic and genomic characterization uncovers novel biology.</title>
        <authorList>
            <person name="Wiegand S."/>
            <person name="Jogler M."/>
            <person name="Boedeker C."/>
            <person name="Pinto D."/>
            <person name="Vollmers J."/>
            <person name="Rivas-Marin E."/>
            <person name="Kohn T."/>
            <person name="Peeters S.H."/>
            <person name="Heuer A."/>
            <person name="Rast P."/>
            <person name="Oberbeckmann S."/>
            <person name="Bunk B."/>
            <person name="Jeske O."/>
            <person name="Meyerdierks A."/>
            <person name="Storesund J.E."/>
            <person name="Kallscheuer N."/>
            <person name="Luecker S."/>
            <person name="Lage O.M."/>
            <person name="Pohl T."/>
            <person name="Merkel B.J."/>
            <person name="Hornburger P."/>
            <person name="Mueller R.-W."/>
            <person name="Bruemmer F."/>
            <person name="Labrenz M."/>
            <person name="Spormann A.M."/>
            <person name="Op den Camp H."/>
            <person name="Overmann J."/>
            <person name="Amann R."/>
            <person name="Jetten M.S.M."/>
            <person name="Mascher T."/>
            <person name="Medema M.H."/>
            <person name="Devos D.P."/>
            <person name="Kaster A.-K."/>
            <person name="Ovreas L."/>
            <person name="Rohde M."/>
            <person name="Galperin M.Y."/>
            <person name="Jogler C."/>
        </authorList>
    </citation>
    <scope>NUCLEOTIDE SEQUENCE [LARGE SCALE GENOMIC DNA]</scope>
    <source>
        <strain evidence="10 11">OJF2</strain>
    </source>
</reference>
<dbReference type="GO" id="GO:0016763">
    <property type="term" value="F:pentosyltransferase activity"/>
    <property type="evidence" value="ECO:0007669"/>
    <property type="project" value="TreeGrafter"/>
</dbReference>
<dbReference type="GO" id="GO:0009103">
    <property type="term" value="P:lipopolysaccharide biosynthetic process"/>
    <property type="evidence" value="ECO:0007669"/>
    <property type="project" value="UniProtKB-ARBA"/>
</dbReference>
<keyword evidence="7 8" id="KW-0472">Membrane</keyword>
<feature type="transmembrane region" description="Helical" evidence="8">
    <location>
        <begin position="442"/>
        <end position="465"/>
    </location>
</feature>
<evidence type="ECO:0000256" key="3">
    <source>
        <dbReference type="ARBA" id="ARBA00022676"/>
    </source>
</evidence>
<evidence type="ECO:0000256" key="7">
    <source>
        <dbReference type="ARBA" id="ARBA00023136"/>
    </source>
</evidence>
<sequence length="696" mass="76889">MSAPKAADPPEAPPARSLLRGRLGEGLAVVALLVLHVALAESSLVRENATVDEVVHLPAGITYWQQHTFRLYHHNPPLVRMVAALPVVLAKPVMEPVYQQPSWSSPDPSPSTFSQSFARMNADRYFDLFTLARMVMPIFGVIGGLVVFAWSRMLYGPGGGLLSLALWCLCPNILAHGRLLTTDAGSTAIGAAATFAFWLYLRKPNWLRGAAAGVLLGLAQLTKFSMLALYVVWPFLAVIWLMLAVRPDERFRTIGKYAAHGVLVVILSVLTIDAGYFFEGVGTPLGRFEFASTSLTRPVPGGLRQAPATKNRLFAMHWPFRENRFRGTILAGLPSPLPSHYLLGFDEQRIETEGILKRMNRAFEALRAGDLETARAEAMSADASVQGYPVYLNGELRRTGWWYYYLAALLYKVPEGTWGLVILSVASLVVRRRSGADWADEVCLAAFPAFLLFSMSVLTDINLGLRYVLSIFPYVHIAAGKVIPWAIGLGGKPAHWAWGGIASLLLLTASATAWIHPHYLTYFNVLSGGPDRMPPRLIDSNLDWGQDLVNLQDWYRENAEGEPIGLAYFGQINPTLLEGRGPALRWYIPPARPGGLVLLQDPNSPTLRVSGPAGQLAPGYYAISASIVQGLPWRLYDPSPFVWEPCWNADQDAFSYFRRLTPIHRIGHSIDVYKLTEQDVARVRAELQTPIPRQAD</sequence>
<keyword evidence="4" id="KW-0808">Transferase</keyword>
<protein>
    <recommendedName>
        <fullName evidence="9">Glycosyltransferase RgtA/B/C/D-like domain-containing protein</fullName>
    </recommendedName>
</protein>
<feature type="transmembrane region" description="Helical" evidence="8">
    <location>
        <begin position="496"/>
        <end position="515"/>
    </location>
</feature>